<evidence type="ECO:0000259" key="6">
    <source>
        <dbReference type="PROSITE" id="PS50835"/>
    </source>
</evidence>
<dbReference type="InterPro" id="IPR015631">
    <property type="entry name" value="CD2/SLAM_rcpt"/>
</dbReference>
<evidence type="ECO:0000256" key="1">
    <source>
        <dbReference type="ARBA" id="ARBA00004370"/>
    </source>
</evidence>
<evidence type="ECO:0000313" key="7">
    <source>
        <dbReference type="Ensembl" id="ENSSRHP00000004965.1"/>
    </source>
</evidence>
<gene>
    <name evidence="7" type="primary">LOC107706020</name>
</gene>
<dbReference type="Proteomes" id="UP000472270">
    <property type="component" value="Unassembled WGS sequence"/>
</dbReference>
<dbReference type="PANTHER" id="PTHR12080">
    <property type="entry name" value="SIGNALING LYMPHOCYTIC ACTIVATION MOLECULE"/>
    <property type="match status" value="1"/>
</dbReference>
<keyword evidence="3 5" id="KW-0472">Membrane</keyword>
<keyword evidence="4" id="KW-0325">Glycoprotein</keyword>
<dbReference type="SUPFAM" id="SSF48726">
    <property type="entry name" value="Immunoglobulin"/>
    <property type="match status" value="1"/>
</dbReference>
<comment type="subcellular location">
    <subcellularLocation>
        <location evidence="1">Membrane</location>
    </subcellularLocation>
</comment>
<dbReference type="GO" id="GO:0016020">
    <property type="term" value="C:membrane"/>
    <property type="evidence" value="ECO:0007669"/>
    <property type="project" value="UniProtKB-SubCell"/>
</dbReference>
<evidence type="ECO:0000256" key="3">
    <source>
        <dbReference type="ARBA" id="ARBA00023136"/>
    </source>
</evidence>
<dbReference type="PANTHER" id="PTHR12080:SF59">
    <property type="entry name" value="HEPATIC AND GLIAL CELL ADHESION MOLECULE"/>
    <property type="match status" value="1"/>
</dbReference>
<feature type="transmembrane region" description="Helical" evidence="5">
    <location>
        <begin position="144"/>
        <end position="165"/>
    </location>
</feature>
<dbReference type="AlphaFoldDB" id="A0A673FXQ9"/>
<name>A0A673FXQ9_9TELE</name>
<keyword evidence="5" id="KW-0812">Transmembrane</keyword>
<evidence type="ECO:0000256" key="2">
    <source>
        <dbReference type="ARBA" id="ARBA00022729"/>
    </source>
</evidence>
<dbReference type="InterPro" id="IPR013783">
    <property type="entry name" value="Ig-like_fold"/>
</dbReference>
<dbReference type="PROSITE" id="PS50835">
    <property type="entry name" value="IG_LIKE"/>
    <property type="match status" value="1"/>
</dbReference>
<evidence type="ECO:0000256" key="4">
    <source>
        <dbReference type="ARBA" id="ARBA00023180"/>
    </source>
</evidence>
<keyword evidence="2" id="KW-0732">Signal</keyword>
<evidence type="ECO:0000256" key="5">
    <source>
        <dbReference type="SAM" id="Phobius"/>
    </source>
</evidence>
<reference evidence="7" key="2">
    <citation type="submission" date="2025-09" db="UniProtKB">
        <authorList>
            <consortium name="Ensembl"/>
        </authorList>
    </citation>
    <scope>IDENTIFICATION</scope>
</reference>
<dbReference type="GO" id="GO:0005911">
    <property type="term" value="C:cell-cell junction"/>
    <property type="evidence" value="ECO:0007669"/>
    <property type="project" value="TreeGrafter"/>
</dbReference>
<evidence type="ECO:0000313" key="8">
    <source>
        <dbReference type="Proteomes" id="UP000472270"/>
    </source>
</evidence>
<keyword evidence="8" id="KW-1185">Reference proteome</keyword>
<organism evidence="7 8">
    <name type="scientific">Sinocyclocheilus rhinocerous</name>
    <dbReference type="NCBI Taxonomy" id="307959"/>
    <lineage>
        <taxon>Eukaryota</taxon>
        <taxon>Metazoa</taxon>
        <taxon>Chordata</taxon>
        <taxon>Craniata</taxon>
        <taxon>Vertebrata</taxon>
        <taxon>Euteleostomi</taxon>
        <taxon>Actinopterygii</taxon>
        <taxon>Neopterygii</taxon>
        <taxon>Teleostei</taxon>
        <taxon>Ostariophysi</taxon>
        <taxon>Cypriniformes</taxon>
        <taxon>Cyprinidae</taxon>
        <taxon>Cyprininae</taxon>
        <taxon>Sinocyclocheilus</taxon>
    </lineage>
</organism>
<proteinExistence type="predicted"/>
<dbReference type="Gene3D" id="2.60.40.10">
    <property type="entry name" value="Immunoglobulins"/>
    <property type="match status" value="1"/>
</dbReference>
<reference evidence="7" key="1">
    <citation type="submission" date="2025-08" db="UniProtKB">
        <authorList>
            <consortium name="Ensembl"/>
        </authorList>
    </citation>
    <scope>IDENTIFICATION</scope>
</reference>
<dbReference type="InterPro" id="IPR007110">
    <property type="entry name" value="Ig-like_dom"/>
</dbReference>
<accession>A0A673FXQ9</accession>
<feature type="domain" description="Ig-like" evidence="6">
    <location>
        <begin position="58"/>
        <end position="124"/>
    </location>
</feature>
<dbReference type="Ensembl" id="ENSSRHT00000005148.1">
    <property type="protein sequence ID" value="ENSSRHP00000004965.1"/>
    <property type="gene ID" value="ENSSRHG00000003219.1"/>
</dbReference>
<dbReference type="InterPro" id="IPR036179">
    <property type="entry name" value="Ig-like_dom_sf"/>
</dbReference>
<protein>
    <submittedName>
        <fullName evidence="7">V-set and immunoglobulin domain-containing protein 8-like</fullName>
    </submittedName>
</protein>
<sequence length="248" mass="27295">MNKDNISVTVTDLKLQDYGRFSMVAEGKTQQYETKLIVLHVRELIRDVQIESSVSRLQSENICMFHLRCLASGGDLNLSYSWSGHQIQTHGSHLNISLRPAENTTLTCTANNTFSVKYATKTVVCTEKPDDSSISSDAGFPQKYLLIAVGVGIIVVVIFGGTLAVCCRCRNNKGQGESEAGITVYEDVNADATAKKRSESVVNGMSIYETVDDKKLSQNLPQTLYDKINYQRHPAVSASTSSPYQEVL</sequence>
<keyword evidence="5" id="KW-1133">Transmembrane helix</keyword>